<reference evidence="1 2" key="2">
    <citation type="journal article" date="2016" name="Genome Announc.">
        <title>Complete Genome Sequences of Two Interactive Moderate Thermophiles, Paenibacillus napthalenovorans 32O-Y and Paenibacillus sp. 32O-W.</title>
        <authorList>
            <person name="Butler R.R.III."/>
            <person name="Wang J."/>
            <person name="Stark B.C."/>
            <person name="Pombert J.F."/>
        </authorList>
    </citation>
    <scope>NUCLEOTIDE SEQUENCE [LARGE SCALE GENOMIC DNA]</scope>
    <source>
        <strain evidence="1 2">32O-Y</strain>
    </source>
</reference>
<name>A0A0U2U7A7_9BACL</name>
<dbReference type="KEGG" id="pnp:IJ22_18750"/>
<organism evidence="1 2">
    <name type="scientific">Paenibacillus naphthalenovorans</name>
    <dbReference type="NCBI Taxonomy" id="162209"/>
    <lineage>
        <taxon>Bacteria</taxon>
        <taxon>Bacillati</taxon>
        <taxon>Bacillota</taxon>
        <taxon>Bacilli</taxon>
        <taxon>Bacillales</taxon>
        <taxon>Paenibacillaceae</taxon>
        <taxon>Paenibacillus</taxon>
    </lineage>
</organism>
<proteinExistence type="predicted"/>
<sequence>MKFVFRSRHKNYKDETVIVDSLREAIEWIEQKHYFREPFWEESEFVNKCRVCYTSEDAEEVAYDVSW</sequence>
<dbReference type="STRING" id="162209.IJ22_18750"/>
<gene>
    <name evidence="1" type="ORF">IJ22_18750</name>
</gene>
<evidence type="ECO:0000313" key="1">
    <source>
        <dbReference type="EMBL" id="ALS22249.1"/>
    </source>
</evidence>
<dbReference type="Proteomes" id="UP000061660">
    <property type="component" value="Chromosome"/>
</dbReference>
<accession>A0A0U2U7A7</accession>
<dbReference type="RefSeq" id="WP_062408561.1">
    <property type="nucleotide sequence ID" value="NZ_CP013652.1"/>
</dbReference>
<dbReference type="EMBL" id="CP013652">
    <property type="protein sequence ID" value="ALS22249.1"/>
    <property type="molecule type" value="Genomic_DNA"/>
</dbReference>
<dbReference type="PATRIC" id="fig|162209.4.peg.1986"/>
<evidence type="ECO:0000313" key="2">
    <source>
        <dbReference type="Proteomes" id="UP000061660"/>
    </source>
</evidence>
<reference evidence="2" key="1">
    <citation type="submission" date="2015-12" db="EMBL/GenBank/DDBJ databases">
        <title>Complete genome sequences of two moderately thermophilic Paenibacillus species.</title>
        <authorList>
            <person name="Butler R.III."/>
            <person name="Wang J."/>
            <person name="Stark B.C."/>
            <person name="Pombert J.-F."/>
        </authorList>
    </citation>
    <scope>NUCLEOTIDE SEQUENCE [LARGE SCALE GENOMIC DNA]</scope>
    <source>
        <strain evidence="2">32O-Y</strain>
    </source>
</reference>
<dbReference type="AlphaFoldDB" id="A0A0U2U7A7"/>
<protein>
    <submittedName>
        <fullName evidence="1">Uncharacterized protein</fullName>
    </submittedName>
</protein>
<keyword evidence="2" id="KW-1185">Reference proteome</keyword>